<proteinExistence type="predicted"/>
<name>A0ACC3DF53_9PEZI</name>
<dbReference type="EMBL" id="JAWDJW010005475">
    <property type="protein sequence ID" value="KAK3067631.1"/>
    <property type="molecule type" value="Genomic_DNA"/>
</dbReference>
<reference evidence="1" key="1">
    <citation type="submission" date="2024-09" db="EMBL/GenBank/DDBJ databases">
        <title>Black Yeasts Isolated from many extreme environments.</title>
        <authorList>
            <person name="Coleine C."/>
            <person name="Stajich J.E."/>
            <person name="Selbmann L."/>
        </authorList>
    </citation>
    <scope>NUCLEOTIDE SEQUENCE</scope>
    <source>
        <strain evidence="1">CCFEE 5737</strain>
    </source>
</reference>
<protein>
    <submittedName>
        <fullName evidence="1">Uncharacterized protein</fullName>
    </submittedName>
</protein>
<keyword evidence="2" id="KW-1185">Reference proteome</keyword>
<feature type="non-terminal residue" evidence="1">
    <location>
        <position position="251"/>
    </location>
</feature>
<sequence length="251" mass="28621">MQQEPLDDLVTRILYRLRFLGEQRPFDTVSLAYILPLIFLVLEKGGTAAHGSEEADEQIVLALEFLSFHTDSCSNPALPRRKLLSTLVSSMQRYTQHYRAIKDCLHDLCRGLAANISLEETNVLLRAAILPELPVRTSTLQAIDNELDLEDMSPPEEIWLACHDDVDENVEIAQTIWEENKFELEPSLATQIRAYLDSTDSQLRRAASRSLAEILDTHPSMFHSTLEELQNSYKEKAKPKKPELDQYGMPR</sequence>
<comment type="caution">
    <text evidence="1">The sequence shown here is derived from an EMBL/GenBank/DDBJ whole genome shotgun (WGS) entry which is preliminary data.</text>
</comment>
<evidence type="ECO:0000313" key="1">
    <source>
        <dbReference type="EMBL" id="KAK3067631.1"/>
    </source>
</evidence>
<evidence type="ECO:0000313" key="2">
    <source>
        <dbReference type="Proteomes" id="UP001186974"/>
    </source>
</evidence>
<gene>
    <name evidence="1" type="ORF">LTS18_001005</name>
</gene>
<organism evidence="1 2">
    <name type="scientific">Coniosporium uncinatum</name>
    <dbReference type="NCBI Taxonomy" id="93489"/>
    <lineage>
        <taxon>Eukaryota</taxon>
        <taxon>Fungi</taxon>
        <taxon>Dikarya</taxon>
        <taxon>Ascomycota</taxon>
        <taxon>Pezizomycotina</taxon>
        <taxon>Dothideomycetes</taxon>
        <taxon>Dothideomycetes incertae sedis</taxon>
        <taxon>Coniosporium</taxon>
    </lineage>
</organism>
<dbReference type="Proteomes" id="UP001186974">
    <property type="component" value="Unassembled WGS sequence"/>
</dbReference>
<accession>A0ACC3DF53</accession>